<feature type="binding site" evidence="2">
    <location>
        <position position="103"/>
    </location>
    <ligand>
        <name>Zn(2+)</name>
        <dbReference type="ChEBI" id="CHEBI:29105"/>
        <label>2</label>
    </ligand>
</feature>
<feature type="binding site" evidence="2">
    <location>
        <position position="214"/>
    </location>
    <ligand>
        <name>Zn(2+)</name>
        <dbReference type="ChEBI" id="CHEBI:29105"/>
        <label>1</label>
        <note>catalytic</note>
    </ligand>
</feature>
<dbReference type="CDD" id="cd00947">
    <property type="entry name" value="TBP_aldolase_IIB"/>
    <property type="match status" value="1"/>
</dbReference>
<protein>
    <submittedName>
        <fullName evidence="3">Tagatose-bisphosphate aldolase</fullName>
    </submittedName>
</protein>
<comment type="cofactor">
    <cofactor evidence="2">
        <name>Zn(2+)</name>
        <dbReference type="ChEBI" id="CHEBI:29105"/>
    </cofactor>
    <text evidence="2">Binds 2 Zn(2+) ions per subunit. One is catalytic and the other provides a structural contribution.</text>
</comment>
<evidence type="ECO:0000313" key="4">
    <source>
        <dbReference type="Proteomes" id="UP000229098"/>
    </source>
</evidence>
<keyword evidence="2" id="KW-0479">Metal-binding</keyword>
<evidence type="ECO:0000256" key="1">
    <source>
        <dbReference type="PIRSR" id="PIRSR001359-1"/>
    </source>
</evidence>
<dbReference type="Pfam" id="PF01116">
    <property type="entry name" value="F_bP_aldolase"/>
    <property type="match status" value="1"/>
</dbReference>
<dbReference type="Gene3D" id="3.20.20.70">
    <property type="entry name" value="Aldolase class I"/>
    <property type="match status" value="1"/>
</dbReference>
<feature type="binding site" evidence="2">
    <location>
        <position position="135"/>
    </location>
    <ligand>
        <name>Zn(2+)</name>
        <dbReference type="ChEBI" id="CHEBI:29105"/>
        <label>2</label>
    </ligand>
</feature>
<reference evidence="4" key="1">
    <citation type="submission" date="2017-09" db="EMBL/GenBank/DDBJ databases">
        <title>Depth-based differentiation of microbial function through sediment-hosted aquifers and enrichment of novel symbionts in the deep terrestrial subsurface.</title>
        <authorList>
            <person name="Probst A.J."/>
            <person name="Ladd B."/>
            <person name="Jarett J.K."/>
            <person name="Geller-Mcgrath D.E."/>
            <person name="Sieber C.M.K."/>
            <person name="Emerson J.B."/>
            <person name="Anantharaman K."/>
            <person name="Thomas B.C."/>
            <person name="Malmstrom R."/>
            <person name="Stieglmeier M."/>
            <person name="Klingl A."/>
            <person name="Woyke T."/>
            <person name="Ryan C.M."/>
            <person name="Banfield J.F."/>
        </authorList>
    </citation>
    <scope>NUCLEOTIDE SEQUENCE [LARGE SCALE GENOMIC DNA]</scope>
</reference>
<dbReference type="GO" id="GO:0008270">
    <property type="term" value="F:zinc ion binding"/>
    <property type="evidence" value="ECO:0007669"/>
    <property type="project" value="InterPro"/>
</dbReference>
<dbReference type="PANTHER" id="PTHR30304:SF0">
    <property type="entry name" value="D-TAGATOSE-1,6-BISPHOSPHATE ALDOLASE SUBUNIT GATY-RELATED"/>
    <property type="match status" value="1"/>
</dbReference>
<dbReference type="AlphaFoldDB" id="A0A2M8KX41"/>
<dbReference type="InterPro" id="IPR000771">
    <property type="entry name" value="FBA_II"/>
</dbReference>
<dbReference type="GO" id="GO:0016832">
    <property type="term" value="F:aldehyde-lyase activity"/>
    <property type="evidence" value="ECO:0007669"/>
    <property type="project" value="InterPro"/>
</dbReference>
<comment type="caution">
    <text evidence="3">The sequence shown here is derived from an EMBL/GenBank/DDBJ whole genome shotgun (WGS) entry which is preliminary data.</text>
</comment>
<evidence type="ECO:0000313" key="3">
    <source>
        <dbReference type="EMBL" id="PJE64453.1"/>
    </source>
</evidence>
<feature type="binding site" evidence="2">
    <location>
        <position position="184"/>
    </location>
    <ligand>
        <name>Zn(2+)</name>
        <dbReference type="ChEBI" id="CHEBI:29105"/>
        <label>1</label>
        <note>catalytic</note>
    </ligand>
</feature>
<accession>A0A2M8KX41</accession>
<dbReference type="SUPFAM" id="SSF51569">
    <property type="entry name" value="Aldolase"/>
    <property type="match status" value="1"/>
</dbReference>
<dbReference type="EMBL" id="PFEF01000006">
    <property type="protein sequence ID" value="PJE64453.1"/>
    <property type="molecule type" value="Genomic_DNA"/>
</dbReference>
<dbReference type="PIRSF" id="PIRSF001359">
    <property type="entry name" value="F_bP_aldolase_II"/>
    <property type="match status" value="1"/>
</dbReference>
<dbReference type="GO" id="GO:0005975">
    <property type="term" value="P:carbohydrate metabolic process"/>
    <property type="evidence" value="ECO:0007669"/>
    <property type="project" value="InterPro"/>
</dbReference>
<name>A0A2M8KX41_9BACT</name>
<feature type="active site" description="Proton donor" evidence="1">
    <location>
        <position position="81"/>
    </location>
</feature>
<sequence length="287" mass="31225">MLTLQEILRHTRTEQHAIGHFNISNLDMFRGIMEGAKAVNASAVMIGTSEGEAAFIGRRQALALTESMRDEYGIIIYLNADHHKSVAAAKEAIDAGYTSIHIDLSKEPYEKNLAGVKEVVDYAKSKNPAISVEGELGYLPTDSSKIYDETVSIPEGSLTQPEEAAVFVKETGIDRFAAAIGNLHGIAANEPQLDFERIKAIKDALPEDVALVLHGGSGIPLGHIKEAIALGMNNVHVSTELRVAYITTLRKAFAENEEETTPYKLFPPGIEAIKNIVKEKITLFTGK</sequence>
<organism evidence="3 4">
    <name type="scientific">Candidatus Ryanbacteria bacterium CG10_big_fil_rev_8_21_14_0_10_43_42</name>
    <dbReference type="NCBI Taxonomy" id="1974864"/>
    <lineage>
        <taxon>Bacteria</taxon>
        <taxon>Candidatus Ryaniibacteriota</taxon>
    </lineage>
</organism>
<keyword evidence="2" id="KW-0862">Zinc</keyword>
<dbReference type="PANTHER" id="PTHR30304">
    <property type="entry name" value="D-TAGATOSE-1,6-BISPHOSPHATE ALDOLASE"/>
    <property type="match status" value="1"/>
</dbReference>
<dbReference type="Proteomes" id="UP000229098">
    <property type="component" value="Unassembled WGS sequence"/>
</dbReference>
<gene>
    <name evidence="3" type="ORF">COU90_03330</name>
</gene>
<feature type="binding site" evidence="2">
    <location>
        <position position="82"/>
    </location>
    <ligand>
        <name>Zn(2+)</name>
        <dbReference type="ChEBI" id="CHEBI:29105"/>
        <label>1</label>
        <note>catalytic</note>
    </ligand>
</feature>
<dbReference type="InterPro" id="IPR050246">
    <property type="entry name" value="Class_II_FBP_aldolase"/>
</dbReference>
<dbReference type="NCBIfam" id="TIGR00167">
    <property type="entry name" value="cbbA"/>
    <property type="match status" value="1"/>
</dbReference>
<evidence type="ECO:0000256" key="2">
    <source>
        <dbReference type="PIRSR" id="PIRSR001359-3"/>
    </source>
</evidence>
<dbReference type="InterPro" id="IPR013785">
    <property type="entry name" value="Aldolase_TIM"/>
</dbReference>
<proteinExistence type="predicted"/>